<dbReference type="GO" id="GO:0005975">
    <property type="term" value="P:carbohydrate metabolic process"/>
    <property type="evidence" value="ECO:0007669"/>
    <property type="project" value="InterPro"/>
</dbReference>
<dbReference type="InterPro" id="IPR008928">
    <property type="entry name" value="6-hairpin_glycosidase_sf"/>
</dbReference>
<dbReference type="Proteomes" id="UP000243688">
    <property type="component" value="Unassembled WGS sequence"/>
</dbReference>
<comment type="caution">
    <text evidence="2">The sequence shown here is derived from an EMBL/GenBank/DDBJ whole genome shotgun (WGS) entry which is preliminary data.</text>
</comment>
<evidence type="ECO:0000313" key="3">
    <source>
        <dbReference type="Proteomes" id="UP000243688"/>
    </source>
</evidence>
<gene>
    <name evidence="2" type="ORF">BLM47_12300</name>
</gene>
<dbReference type="PANTHER" id="PTHR31616">
    <property type="entry name" value="TREHALASE"/>
    <property type="match status" value="1"/>
</dbReference>
<protein>
    <submittedName>
        <fullName evidence="2">Glycoside hydrolase family 15</fullName>
    </submittedName>
</protein>
<dbReference type="InterPro" id="IPR011613">
    <property type="entry name" value="GH15-like"/>
</dbReference>
<organism evidence="2 3">
    <name type="scientific">Candidatus Reconcilbacillus cellulovorans</name>
    <dbReference type="NCBI Taxonomy" id="1906605"/>
    <lineage>
        <taxon>Bacteria</taxon>
        <taxon>Bacillati</taxon>
        <taxon>Bacillota</taxon>
        <taxon>Bacilli</taxon>
        <taxon>Bacillales</taxon>
        <taxon>Paenibacillaceae</taxon>
        <taxon>Candidatus Reconcilbacillus</taxon>
    </lineage>
</organism>
<accession>A0A2A6DXL0</accession>
<feature type="domain" description="GH15-like" evidence="1">
    <location>
        <begin position="273"/>
        <end position="646"/>
    </location>
</feature>
<reference evidence="2 3" key="1">
    <citation type="submission" date="2016-12" db="EMBL/GenBank/DDBJ databases">
        <title>Candidatus Reconcilibacillus cellulovorans genome.</title>
        <authorList>
            <person name="Kolinko S."/>
            <person name="Wu Y.-W."/>
            <person name="Tachea F."/>
            <person name="Denzel E."/>
            <person name="Hiras J."/>
            <person name="Baecker N."/>
            <person name="Chan L.J."/>
            <person name="Eichorst S.A."/>
            <person name="Frey D."/>
            <person name="Adams P.D."/>
            <person name="Pray T."/>
            <person name="Tanjore D."/>
            <person name="Petzold C.J."/>
            <person name="Gladden J.M."/>
            <person name="Simmons B.A."/>
            <person name="Singer S.W."/>
        </authorList>
    </citation>
    <scope>NUCLEOTIDE SEQUENCE [LARGE SCALE GENOMIC DNA]</scope>
    <source>
        <strain evidence="2">JTherm</strain>
    </source>
</reference>
<dbReference type="GO" id="GO:0004553">
    <property type="term" value="F:hydrolase activity, hydrolyzing O-glycosyl compounds"/>
    <property type="evidence" value="ECO:0007669"/>
    <property type="project" value="UniProtKB-ARBA"/>
</dbReference>
<proteinExistence type="predicted"/>
<dbReference type="EMBL" id="MOXJ01000037">
    <property type="protein sequence ID" value="PDO09494.1"/>
    <property type="molecule type" value="Genomic_DNA"/>
</dbReference>
<sequence length="656" mass="74501">MNENRWEADKKPHLIDAVVGNSRFLASLGKTGRIYRLWWPHVDYPQHLDAIRTGLRLDGRNDTAWFDAETDGWRHEAGYLLGTNVFRVRATSPHSPVAVETIDYAVPDENFFVRQYAFDNRSDRPVSFEFVWYSSFRPDDSCFYHTTFFEYSADALIHLRREYVFAVAGSNVCTGYQAGGNAWEAVCSGPLNGNEIDMTPDGALTWRFEQVPAGGRTELAVYIAAGHTRDAALQTLSKAKSRSPRHWLETTVDHWRRFLNDVSPLPTDRADIRDLYERSLLAIRLMCDERSGGIIAAPEFDEAFSRCGGYGFCWGRDAAFIATALDRAGLTRLSEKFYEWTLTAQDPDGSWQQRHDHDGRLAPNWGLQIDESGSILWGMWQHYLHTRDPGFLKRVWPAVRKGARFLVGFLDPETGLPRPSHDLWEERFGQHTYSAAAVSAGLTAASRIAEQLGEPGYAAEWSTAAERIRRAVGELCWNEAQGMFYRSLNVRVAEPVYREAVRQGKRATVRTNGKGYSSYYLSYDATADVSLLGVSVPFELFPPDDPRVERTADEIERRLTVANFGGLKRYEDDRYVGGNPWVLTTLWLCLYRTRRGQYDRALPLLEWAVRYRTPTGLLPEQIDPRTGRAAWAVPLAWSHAMFVLAALELAERGVLP</sequence>
<dbReference type="SUPFAM" id="SSF48208">
    <property type="entry name" value="Six-hairpin glycosidases"/>
    <property type="match status" value="1"/>
</dbReference>
<dbReference type="Pfam" id="PF00723">
    <property type="entry name" value="Glyco_hydro_15"/>
    <property type="match status" value="1"/>
</dbReference>
<name>A0A2A6DXL0_9BACL</name>
<dbReference type="AlphaFoldDB" id="A0A2A6DXL0"/>
<keyword evidence="2" id="KW-0378">Hydrolase</keyword>
<evidence type="ECO:0000259" key="1">
    <source>
        <dbReference type="Pfam" id="PF00723"/>
    </source>
</evidence>
<dbReference type="Gene3D" id="1.50.10.10">
    <property type="match status" value="1"/>
</dbReference>
<dbReference type="PANTHER" id="PTHR31616:SF0">
    <property type="entry name" value="GLUCAN 1,4-ALPHA-GLUCOSIDASE"/>
    <property type="match status" value="1"/>
</dbReference>
<dbReference type="InterPro" id="IPR012341">
    <property type="entry name" value="6hp_glycosidase-like_sf"/>
</dbReference>
<evidence type="ECO:0000313" key="2">
    <source>
        <dbReference type="EMBL" id="PDO09494.1"/>
    </source>
</evidence>